<dbReference type="AlphaFoldDB" id="A0A1F7HJ12"/>
<keyword evidence="2" id="KW-0418">Kinase</keyword>
<evidence type="ECO:0000313" key="5">
    <source>
        <dbReference type="Proteomes" id="UP000178098"/>
    </source>
</evidence>
<dbReference type="Pfam" id="PF00294">
    <property type="entry name" value="PfkB"/>
    <property type="match status" value="1"/>
</dbReference>
<evidence type="ECO:0000313" key="4">
    <source>
        <dbReference type="EMBL" id="OGK31209.1"/>
    </source>
</evidence>
<evidence type="ECO:0000256" key="1">
    <source>
        <dbReference type="ARBA" id="ARBA00022679"/>
    </source>
</evidence>
<reference evidence="4 5" key="1">
    <citation type="journal article" date="2016" name="Nat. Commun.">
        <title>Thousands of microbial genomes shed light on interconnected biogeochemical processes in an aquifer system.</title>
        <authorList>
            <person name="Anantharaman K."/>
            <person name="Brown C.T."/>
            <person name="Hug L.A."/>
            <person name="Sharon I."/>
            <person name="Castelle C.J."/>
            <person name="Probst A.J."/>
            <person name="Thomas B.C."/>
            <person name="Singh A."/>
            <person name="Wilkins M.J."/>
            <person name="Karaoz U."/>
            <person name="Brodie E.L."/>
            <person name="Williams K.H."/>
            <person name="Hubbard S.S."/>
            <person name="Banfield J.F."/>
        </authorList>
    </citation>
    <scope>NUCLEOTIDE SEQUENCE [LARGE SCALE GENOMIC DNA]</scope>
</reference>
<sequence length="301" mass="32790">MYGLIAVGDITMDLYFRGDSLTQENGRFSLAIGGKYYSEIFYSGIGGSAANVSIHAAQLGFDTAPVATVGENSFKNIIVQSLVKKTVSTEFLHFEHEHMSIAAILLAHNGEKTSIKYTDPKEHIFVPEHALERIKKSRIIFMGNLSDVSIAERETFLRSVHSQDNLVALNFGAKDCEKGLSGLKKLIDNARILILNKYELCALIHKKPETVDLSKNHFSLVHTGLDALVITDGKNGSYAYTANQVYEQPASPVEKVVDATGAGDAFTAAFLVRYAQDGQIEEALSAASQYAAKQLLDIGAN</sequence>
<evidence type="ECO:0000259" key="3">
    <source>
        <dbReference type="Pfam" id="PF00294"/>
    </source>
</evidence>
<protein>
    <recommendedName>
        <fullName evidence="3">Carbohydrate kinase PfkB domain-containing protein</fullName>
    </recommendedName>
</protein>
<feature type="domain" description="Carbohydrate kinase PfkB" evidence="3">
    <location>
        <begin position="42"/>
        <end position="300"/>
    </location>
</feature>
<dbReference type="InterPro" id="IPR011611">
    <property type="entry name" value="PfkB_dom"/>
</dbReference>
<evidence type="ECO:0000256" key="2">
    <source>
        <dbReference type="ARBA" id="ARBA00022777"/>
    </source>
</evidence>
<dbReference type="SUPFAM" id="SSF53613">
    <property type="entry name" value="Ribokinase-like"/>
    <property type="match status" value="1"/>
</dbReference>
<dbReference type="Proteomes" id="UP000178098">
    <property type="component" value="Unassembled WGS sequence"/>
</dbReference>
<comment type="caution">
    <text evidence="4">The sequence shown here is derived from an EMBL/GenBank/DDBJ whole genome shotgun (WGS) entry which is preliminary data.</text>
</comment>
<dbReference type="EMBL" id="MFZT01000027">
    <property type="protein sequence ID" value="OGK31209.1"/>
    <property type="molecule type" value="Genomic_DNA"/>
</dbReference>
<dbReference type="Gene3D" id="3.40.1190.20">
    <property type="match status" value="1"/>
</dbReference>
<dbReference type="InterPro" id="IPR029056">
    <property type="entry name" value="Ribokinase-like"/>
</dbReference>
<keyword evidence="1" id="KW-0808">Transferase</keyword>
<name>A0A1F7HJ12_9BACT</name>
<organism evidence="4 5">
    <name type="scientific">Candidatus Roizmanbacteria bacterium RIFCSPHIGHO2_02_FULL_43_11</name>
    <dbReference type="NCBI Taxonomy" id="1802043"/>
    <lineage>
        <taxon>Bacteria</taxon>
        <taxon>Candidatus Roizmaniibacteriota</taxon>
    </lineage>
</organism>
<dbReference type="PANTHER" id="PTHR10584">
    <property type="entry name" value="SUGAR KINASE"/>
    <property type="match status" value="1"/>
</dbReference>
<proteinExistence type="predicted"/>
<gene>
    <name evidence="4" type="ORF">A3D08_01410</name>
</gene>
<dbReference type="PANTHER" id="PTHR10584:SF166">
    <property type="entry name" value="RIBOKINASE"/>
    <property type="match status" value="1"/>
</dbReference>
<accession>A0A1F7HJ12</accession>
<dbReference type="GO" id="GO:0016301">
    <property type="term" value="F:kinase activity"/>
    <property type="evidence" value="ECO:0007669"/>
    <property type="project" value="UniProtKB-KW"/>
</dbReference>